<feature type="compositionally biased region" description="Polar residues" evidence="1">
    <location>
        <begin position="138"/>
        <end position="170"/>
    </location>
</feature>
<feature type="compositionally biased region" description="Basic and acidic residues" evidence="1">
    <location>
        <begin position="195"/>
        <end position="209"/>
    </location>
</feature>
<name>A0AAD6HRI5_9EURO</name>
<accession>A0AAD6HRI5</accession>
<dbReference type="Gene3D" id="6.10.250.3180">
    <property type="match status" value="1"/>
</dbReference>
<proteinExistence type="predicted"/>
<feature type="compositionally biased region" description="Low complexity" evidence="1">
    <location>
        <begin position="254"/>
        <end position="267"/>
    </location>
</feature>
<dbReference type="PANTHER" id="PTHR15141:SF76">
    <property type="entry name" value="TRANSCRIPTION ELONGATION FACTOR B POLYPEPTIDE 3"/>
    <property type="match status" value="1"/>
</dbReference>
<gene>
    <name evidence="2" type="ORF">N7493_002249</name>
</gene>
<dbReference type="AlphaFoldDB" id="A0AAD6HRI5"/>
<dbReference type="InterPro" id="IPR010684">
    <property type="entry name" value="RNA_pol_II_trans_fac_SIII_A"/>
</dbReference>
<evidence type="ECO:0000256" key="1">
    <source>
        <dbReference type="SAM" id="MobiDB-lite"/>
    </source>
</evidence>
<dbReference type="EMBL" id="JAQJAN010000003">
    <property type="protein sequence ID" value="KAJ5733463.1"/>
    <property type="molecule type" value="Genomic_DNA"/>
</dbReference>
<reference evidence="2" key="1">
    <citation type="journal article" date="2023" name="IMA Fungus">
        <title>Comparative genomic study of the Penicillium genus elucidates a diverse pangenome and 15 lateral gene transfer events.</title>
        <authorList>
            <person name="Petersen C."/>
            <person name="Sorensen T."/>
            <person name="Nielsen M.R."/>
            <person name="Sondergaard T.E."/>
            <person name="Sorensen J.L."/>
            <person name="Fitzpatrick D.A."/>
            <person name="Frisvad J.C."/>
            <person name="Nielsen K.L."/>
        </authorList>
    </citation>
    <scope>NUCLEOTIDE SEQUENCE</scope>
    <source>
        <strain evidence="2">IBT 17514</strain>
    </source>
</reference>
<sequence length="277" mass="30834">MPAPSLLQLAMATAIRNVKFLDDLGGLPYFLARPLLQKIDNPEKLHSLEIRSPHLAKKNKEIWLEFIKRDIPKWERYEIPEESDKWYEVYCDLREAVQREIDADAEKMMMALNGIKSERDRLTPKIVSAPQGKGGQRRPTSSFRFSGSRPDFSSSVGKRKQNIFTPQRRNNALAMPTKKLNSRASQVKQAPRSLIEIHRRPEPSEEARLRAIASGKQPPPLSTEKIPIPTGASSAKQENNLKRRATSPPPPVNSAAAQASTGSASAARPAMPSQATG</sequence>
<dbReference type="GO" id="GO:0070449">
    <property type="term" value="C:elongin complex"/>
    <property type="evidence" value="ECO:0007669"/>
    <property type="project" value="InterPro"/>
</dbReference>
<evidence type="ECO:0000313" key="2">
    <source>
        <dbReference type="EMBL" id="KAJ5733463.1"/>
    </source>
</evidence>
<dbReference type="GO" id="GO:0006368">
    <property type="term" value="P:transcription elongation by RNA polymerase II"/>
    <property type="evidence" value="ECO:0007669"/>
    <property type="project" value="InterPro"/>
</dbReference>
<keyword evidence="3" id="KW-1185">Reference proteome</keyword>
<reference evidence="2" key="2">
    <citation type="submission" date="2023-01" db="EMBL/GenBank/DDBJ databases">
        <authorList>
            <person name="Petersen C."/>
        </authorList>
    </citation>
    <scope>NUCLEOTIDE SEQUENCE</scope>
    <source>
        <strain evidence="2">IBT 17514</strain>
    </source>
</reference>
<protein>
    <submittedName>
        <fullName evidence="2">RNA polymerase II transcription factor SIII (Elongin) subunit A</fullName>
    </submittedName>
</protein>
<dbReference type="Proteomes" id="UP001215712">
    <property type="component" value="Unassembled WGS sequence"/>
</dbReference>
<evidence type="ECO:0000313" key="3">
    <source>
        <dbReference type="Proteomes" id="UP001215712"/>
    </source>
</evidence>
<dbReference type="PANTHER" id="PTHR15141">
    <property type="entry name" value="TRANSCRIPTION ELONGATION FACTOR B POLYPEPTIDE 3"/>
    <property type="match status" value="1"/>
</dbReference>
<dbReference type="InterPro" id="IPR051870">
    <property type="entry name" value="Elongin-A_domain"/>
</dbReference>
<organism evidence="2 3">
    <name type="scientific">Penicillium malachiteum</name>
    <dbReference type="NCBI Taxonomy" id="1324776"/>
    <lineage>
        <taxon>Eukaryota</taxon>
        <taxon>Fungi</taxon>
        <taxon>Dikarya</taxon>
        <taxon>Ascomycota</taxon>
        <taxon>Pezizomycotina</taxon>
        <taxon>Eurotiomycetes</taxon>
        <taxon>Eurotiomycetidae</taxon>
        <taxon>Eurotiales</taxon>
        <taxon>Aspergillaceae</taxon>
        <taxon>Penicillium</taxon>
    </lineage>
</organism>
<dbReference type="Pfam" id="PF06881">
    <property type="entry name" value="Elongin_A"/>
    <property type="match status" value="1"/>
</dbReference>
<feature type="region of interest" description="Disordered" evidence="1">
    <location>
        <begin position="126"/>
        <end position="277"/>
    </location>
</feature>
<comment type="caution">
    <text evidence="2">The sequence shown here is derived from an EMBL/GenBank/DDBJ whole genome shotgun (WGS) entry which is preliminary data.</text>
</comment>